<comment type="function">
    <text evidence="6 7">Catalyzes a reversible aldol reaction between acetaldehyde and D-glyceraldehyde 3-phosphate to generate 2-deoxy-D-ribose 5-phosphate.</text>
</comment>
<keyword evidence="3 7" id="KW-0456">Lyase</keyword>
<dbReference type="RefSeq" id="WP_084230055.1">
    <property type="nucleotide sequence ID" value="NZ_FWWR01000009.1"/>
</dbReference>
<accession>A0A1W1UKK5</accession>
<dbReference type="InterPro" id="IPR013785">
    <property type="entry name" value="Aldolase_TIM"/>
</dbReference>
<dbReference type="Gene3D" id="3.20.20.70">
    <property type="entry name" value="Aldolase class I"/>
    <property type="match status" value="1"/>
</dbReference>
<evidence type="ECO:0000256" key="6">
    <source>
        <dbReference type="ARBA" id="ARBA00056337"/>
    </source>
</evidence>
<dbReference type="EC" id="4.1.2.4" evidence="7"/>
<dbReference type="STRING" id="573058.SAMN00017477_0369"/>
<keyword evidence="9" id="KW-1185">Reference proteome</keyword>
<dbReference type="PANTHER" id="PTHR10889:SF1">
    <property type="entry name" value="DEOXYRIBOSE-PHOSPHATE ALDOLASE"/>
    <property type="match status" value="1"/>
</dbReference>
<dbReference type="PIRSF" id="PIRSF001357">
    <property type="entry name" value="DeoC"/>
    <property type="match status" value="1"/>
</dbReference>
<evidence type="ECO:0000313" key="8">
    <source>
        <dbReference type="EMBL" id="SMB81553.1"/>
    </source>
</evidence>
<sequence>MNLNKYIDHTLLKPEATKEAILKLIDEAKQYDFCSVCINPAWVSLAAKELKDTDVKVCTVIGFDLGATTTASKAFETANAVENGADEVDMVINVGFLKSKEYDLVKEDIAEVVKAANGKIVKVIIETCLLTDEEIVKVCQLSKEAGADFVKTSTGFNSGGATVEDVKLMKETVGEMLVKASGGIRDLDTALKMIEAGADRLGVSAGIQIIEEYKARNAN</sequence>
<dbReference type="NCBIfam" id="TIGR00126">
    <property type="entry name" value="deoC"/>
    <property type="match status" value="1"/>
</dbReference>
<feature type="active site" description="Proton donor/acceptor" evidence="7">
    <location>
        <position position="179"/>
    </location>
</feature>
<dbReference type="EMBL" id="FWWR01000009">
    <property type="protein sequence ID" value="SMB81553.1"/>
    <property type="molecule type" value="Genomic_DNA"/>
</dbReference>
<protein>
    <recommendedName>
        <fullName evidence="7">Deoxyribose-phosphate aldolase</fullName>
        <shortName evidence="7">DERA</shortName>
        <ecNumber evidence="7">4.1.2.4</ecNumber>
    </recommendedName>
    <alternativeName>
        <fullName evidence="7">2-deoxy-D-ribose 5-phosphate aldolase</fullName>
    </alternativeName>
    <alternativeName>
        <fullName evidence="7">Phosphodeoxyriboaldolase</fullName>
        <shortName evidence="7">Deoxyriboaldolase</shortName>
    </alternativeName>
</protein>
<dbReference type="CDD" id="cd00959">
    <property type="entry name" value="DeoC"/>
    <property type="match status" value="1"/>
</dbReference>
<dbReference type="Pfam" id="PF01791">
    <property type="entry name" value="DeoC"/>
    <property type="match status" value="1"/>
</dbReference>
<dbReference type="UniPathway" id="UPA00002">
    <property type="reaction ID" value="UER00468"/>
</dbReference>
<gene>
    <name evidence="7" type="primary">deoC</name>
    <name evidence="8" type="ORF">SAMN00017477_0369</name>
</gene>
<evidence type="ECO:0000256" key="2">
    <source>
        <dbReference type="ARBA" id="ARBA00022490"/>
    </source>
</evidence>
<dbReference type="SMART" id="SM01133">
    <property type="entry name" value="DeoC"/>
    <property type="match status" value="1"/>
</dbReference>
<name>A0A1W1UKK5_PEPAS</name>
<evidence type="ECO:0000256" key="7">
    <source>
        <dbReference type="HAMAP-Rule" id="MF_00114"/>
    </source>
</evidence>
<dbReference type="AlphaFoldDB" id="A0A1W1UKK5"/>
<proteinExistence type="inferred from homology"/>
<dbReference type="PANTHER" id="PTHR10889">
    <property type="entry name" value="DEOXYRIBOSE-PHOSPHATE ALDOLASE"/>
    <property type="match status" value="1"/>
</dbReference>
<dbReference type="OrthoDB" id="9778711at2"/>
<evidence type="ECO:0000256" key="3">
    <source>
        <dbReference type="ARBA" id="ARBA00023239"/>
    </source>
</evidence>
<evidence type="ECO:0000313" key="9">
    <source>
        <dbReference type="Proteomes" id="UP000192368"/>
    </source>
</evidence>
<comment type="subcellular location">
    <subcellularLocation>
        <location evidence="7">Cytoplasm</location>
    </subcellularLocation>
</comment>
<feature type="active site" description="Schiff-base intermediate with acetaldehyde" evidence="7">
    <location>
        <position position="151"/>
    </location>
</feature>
<dbReference type="GO" id="GO:0009264">
    <property type="term" value="P:deoxyribonucleotide catabolic process"/>
    <property type="evidence" value="ECO:0007669"/>
    <property type="project" value="UniProtKB-UniRule"/>
</dbReference>
<dbReference type="InterPro" id="IPR002915">
    <property type="entry name" value="DeoC/FbaB/LacD_aldolase"/>
</dbReference>
<dbReference type="HAMAP" id="MF_00114">
    <property type="entry name" value="DeoC_type1"/>
    <property type="match status" value="1"/>
</dbReference>
<dbReference type="Proteomes" id="UP000192368">
    <property type="component" value="Unassembled WGS sequence"/>
</dbReference>
<dbReference type="GO" id="GO:0005737">
    <property type="term" value="C:cytoplasm"/>
    <property type="evidence" value="ECO:0007669"/>
    <property type="project" value="UniProtKB-SubCell"/>
</dbReference>
<evidence type="ECO:0000256" key="1">
    <source>
        <dbReference type="ARBA" id="ARBA00010936"/>
    </source>
</evidence>
<dbReference type="GO" id="GO:0006018">
    <property type="term" value="P:2-deoxyribose 1-phosphate catabolic process"/>
    <property type="evidence" value="ECO:0007669"/>
    <property type="project" value="UniProtKB-UniRule"/>
</dbReference>
<keyword evidence="2 7" id="KW-0963">Cytoplasm</keyword>
<dbReference type="GO" id="GO:0016052">
    <property type="term" value="P:carbohydrate catabolic process"/>
    <property type="evidence" value="ECO:0007669"/>
    <property type="project" value="TreeGrafter"/>
</dbReference>
<feature type="active site" description="Proton donor/acceptor" evidence="7">
    <location>
        <position position="89"/>
    </location>
</feature>
<dbReference type="InterPro" id="IPR028581">
    <property type="entry name" value="DeoC_typeI"/>
</dbReference>
<organism evidence="8 9">
    <name type="scientific">Peptoniphilus asaccharolyticus DSM 20463</name>
    <dbReference type="NCBI Taxonomy" id="573058"/>
    <lineage>
        <taxon>Bacteria</taxon>
        <taxon>Bacillati</taxon>
        <taxon>Bacillota</taxon>
        <taxon>Tissierellia</taxon>
        <taxon>Tissierellales</taxon>
        <taxon>Peptoniphilaceae</taxon>
        <taxon>Peptoniphilus</taxon>
    </lineage>
</organism>
<evidence type="ECO:0000256" key="5">
    <source>
        <dbReference type="ARBA" id="ARBA00048791"/>
    </source>
</evidence>
<keyword evidence="4 7" id="KW-0704">Schiff base</keyword>
<dbReference type="InterPro" id="IPR011343">
    <property type="entry name" value="DeoC"/>
</dbReference>
<dbReference type="GO" id="GO:0004139">
    <property type="term" value="F:deoxyribose-phosphate aldolase activity"/>
    <property type="evidence" value="ECO:0007669"/>
    <property type="project" value="UniProtKB-UniRule"/>
</dbReference>
<dbReference type="FunFam" id="3.20.20.70:FF:000044">
    <property type="entry name" value="Deoxyribose-phosphate aldolase"/>
    <property type="match status" value="1"/>
</dbReference>
<reference evidence="9" key="1">
    <citation type="submission" date="2017-04" db="EMBL/GenBank/DDBJ databases">
        <authorList>
            <person name="Varghese N."/>
            <person name="Submissions S."/>
        </authorList>
    </citation>
    <scope>NUCLEOTIDE SEQUENCE [LARGE SCALE GENOMIC DNA]</scope>
    <source>
        <strain evidence="9">DSM 20463</strain>
    </source>
</reference>
<comment type="similarity">
    <text evidence="1 7">Belongs to the DeoC/FbaB aldolase family. DeoC type 1 subfamily.</text>
</comment>
<comment type="catalytic activity">
    <reaction evidence="5 7">
        <text>2-deoxy-D-ribose 5-phosphate = D-glyceraldehyde 3-phosphate + acetaldehyde</text>
        <dbReference type="Rhea" id="RHEA:12821"/>
        <dbReference type="ChEBI" id="CHEBI:15343"/>
        <dbReference type="ChEBI" id="CHEBI:59776"/>
        <dbReference type="ChEBI" id="CHEBI:62877"/>
        <dbReference type="EC" id="4.1.2.4"/>
    </reaction>
</comment>
<comment type="pathway">
    <text evidence="7">Carbohydrate degradation; 2-deoxy-D-ribose 1-phosphate degradation; D-glyceraldehyde 3-phosphate and acetaldehyde from 2-deoxy-alpha-D-ribose 1-phosphate: step 2/2.</text>
</comment>
<dbReference type="SUPFAM" id="SSF51569">
    <property type="entry name" value="Aldolase"/>
    <property type="match status" value="1"/>
</dbReference>
<evidence type="ECO:0000256" key="4">
    <source>
        <dbReference type="ARBA" id="ARBA00023270"/>
    </source>
</evidence>